<evidence type="ECO:0000313" key="1">
    <source>
        <dbReference type="EnsemblPlants" id="PGSC0003DMT400006299"/>
    </source>
</evidence>
<protein>
    <submittedName>
        <fullName evidence="1">Uncharacterized protein</fullName>
    </submittedName>
</protein>
<dbReference type="Proteomes" id="UP000011115">
    <property type="component" value="Unassembled WGS sequence"/>
</dbReference>
<dbReference type="PaxDb" id="4113-PGSC0003DMT400006299"/>
<reference evidence="1" key="2">
    <citation type="submission" date="2015-06" db="UniProtKB">
        <authorList>
            <consortium name="EnsemblPlants"/>
        </authorList>
    </citation>
    <scope>IDENTIFICATION</scope>
    <source>
        <strain evidence="1">DM1-3 516 R44</strain>
    </source>
</reference>
<proteinExistence type="predicted"/>
<evidence type="ECO:0000313" key="2">
    <source>
        <dbReference type="Proteomes" id="UP000011115"/>
    </source>
</evidence>
<organism evidence="1 2">
    <name type="scientific">Solanum tuberosum</name>
    <name type="common">Potato</name>
    <dbReference type="NCBI Taxonomy" id="4113"/>
    <lineage>
        <taxon>Eukaryota</taxon>
        <taxon>Viridiplantae</taxon>
        <taxon>Streptophyta</taxon>
        <taxon>Embryophyta</taxon>
        <taxon>Tracheophyta</taxon>
        <taxon>Spermatophyta</taxon>
        <taxon>Magnoliopsida</taxon>
        <taxon>eudicotyledons</taxon>
        <taxon>Gunneridae</taxon>
        <taxon>Pentapetalae</taxon>
        <taxon>asterids</taxon>
        <taxon>lamiids</taxon>
        <taxon>Solanales</taxon>
        <taxon>Solanaceae</taxon>
        <taxon>Solanoideae</taxon>
        <taxon>Solaneae</taxon>
        <taxon>Solanum</taxon>
    </lineage>
</organism>
<dbReference type="Gramene" id="PGSC0003DMT400006299">
    <property type="protein sequence ID" value="PGSC0003DMT400006299"/>
    <property type="gene ID" value="PGSC0003DMG400002461"/>
</dbReference>
<dbReference type="HOGENOM" id="CLU_2162928_0_0_1"/>
<accession>M0ZR34</accession>
<sequence>MQVVAVEVISPDLCDIFSSPCLKLLTEVSHRCRFILEETTDENVTLTEDFDDLLRSSYGGDPKIVKYQLRLFLTAAVEEAKPKNPVLKIFTGISRCIGGIGAAIYEWGCCS</sequence>
<keyword evidence="2" id="KW-1185">Reference proteome</keyword>
<dbReference type="InParanoid" id="M0ZR34"/>
<name>M0ZR34_SOLTU</name>
<dbReference type="AlphaFoldDB" id="M0ZR34"/>
<reference evidence="2" key="1">
    <citation type="journal article" date="2011" name="Nature">
        <title>Genome sequence and analysis of the tuber crop potato.</title>
        <authorList>
            <consortium name="The Potato Genome Sequencing Consortium"/>
        </authorList>
    </citation>
    <scope>NUCLEOTIDE SEQUENCE [LARGE SCALE GENOMIC DNA]</scope>
    <source>
        <strain evidence="2">cv. DM1-3 516 R44</strain>
    </source>
</reference>
<dbReference type="EnsemblPlants" id="PGSC0003DMT400006299">
    <property type="protein sequence ID" value="PGSC0003DMT400006299"/>
    <property type="gene ID" value="PGSC0003DMG400002461"/>
</dbReference>